<organism evidence="15">
    <name type="scientific">freshwater metagenome</name>
    <dbReference type="NCBI Taxonomy" id="449393"/>
    <lineage>
        <taxon>unclassified sequences</taxon>
        <taxon>metagenomes</taxon>
        <taxon>ecological metagenomes</taxon>
    </lineage>
</organism>
<dbReference type="GO" id="GO:0005737">
    <property type="term" value="C:cytoplasm"/>
    <property type="evidence" value="ECO:0007669"/>
    <property type="project" value="UniProtKB-SubCell"/>
</dbReference>
<keyword evidence="11" id="KW-0255">Endonuclease</keyword>
<dbReference type="EMBL" id="JNSK01000008">
    <property type="protein sequence ID" value="KGA19832.1"/>
    <property type="molecule type" value="Genomic_DNA"/>
</dbReference>
<dbReference type="InterPro" id="IPR001352">
    <property type="entry name" value="RNase_HII/HIII"/>
</dbReference>
<keyword evidence="10" id="KW-0479">Metal-binding</keyword>
<dbReference type="GO" id="GO:0006298">
    <property type="term" value="P:mismatch repair"/>
    <property type="evidence" value="ECO:0007669"/>
    <property type="project" value="TreeGrafter"/>
</dbReference>
<dbReference type="InterPro" id="IPR012337">
    <property type="entry name" value="RNaseH-like_sf"/>
</dbReference>
<dbReference type="GO" id="GO:0043137">
    <property type="term" value="P:DNA replication, removal of RNA primer"/>
    <property type="evidence" value="ECO:0007669"/>
    <property type="project" value="TreeGrafter"/>
</dbReference>
<dbReference type="InterPro" id="IPR022898">
    <property type="entry name" value="RNase_HII"/>
</dbReference>
<comment type="similarity">
    <text evidence="5">Belongs to the RNase HII family.</text>
</comment>
<sequence>MSDDKIIEDRLLAAGISPFAGVDEAGRGACAGPLVIASVILKDHRSPELQLVRDSKELSENMREELFDVVSDAAISMSVIIVSHDEIDTRGVHAANLDGMRRAVQGLDIAPAYVLTDGYPIAGLATPNLAVWKGDQVVTSISAASIIAKVTRDRIMRELDSTYPVYGFKSHKGYITKAHTTALEKHGVSPVHRRSFANIAALL</sequence>
<keyword evidence="13" id="KW-0464">Manganese</keyword>
<evidence type="ECO:0000256" key="1">
    <source>
        <dbReference type="ARBA" id="ARBA00000077"/>
    </source>
</evidence>
<accession>A0A094Q8W9</accession>
<dbReference type="PANTHER" id="PTHR10954">
    <property type="entry name" value="RIBONUCLEASE H2 SUBUNIT A"/>
    <property type="match status" value="1"/>
</dbReference>
<dbReference type="GO" id="GO:0046872">
    <property type="term" value="F:metal ion binding"/>
    <property type="evidence" value="ECO:0007669"/>
    <property type="project" value="UniProtKB-KW"/>
</dbReference>
<evidence type="ECO:0000313" key="15">
    <source>
        <dbReference type="EMBL" id="KGA19832.1"/>
    </source>
</evidence>
<comment type="caution">
    <text evidence="15">The sequence shown here is derived from an EMBL/GenBank/DDBJ whole genome shotgun (WGS) entry which is preliminary data.</text>
</comment>
<dbReference type="GO" id="GO:0004523">
    <property type="term" value="F:RNA-DNA hybrid ribonuclease activity"/>
    <property type="evidence" value="ECO:0007669"/>
    <property type="project" value="UniProtKB-EC"/>
</dbReference>
<keyword evidence="9" id="KW-0540">Nuclease</keyword>
<gene>
    <name evidence="15" type="ORF">GM50_4070</name>
</gene>
<reference evidence="15" key="1">
    <citation type="submission" date="2014-05" db="EMBL/GenBank/DDBJ databases">
        <title>Key roles for freshwater Actinobacteria revealed by deep metagenomic sequencing.</title>
        <authorList>
            <person name="Ghai R."/>
            <person name="Mizuno C.M."/>
            <person name="Picazo A."/>
            <person name="Camacho A."/>
            <person name="Rodriguez-Valera F."/>
        </authorList>
    </citation>
    <scope>NUCLEOTIDE SEQUENCE</scope>
</reference>
<evidence type="ECO:0000256" key="2">
    <source>
        <dbReference type="ARBA" id="ARBA00001936"/>
    </source>
</evidence>
<dbReference type="GO" id="GO:0032299">
    <property type="term" value="C:ribonuclease H2 complex"/>
    <property type="evidence" value="ECO:0007669"/>
    <property type="project" value="TreeGrafter"/>
</dbReference>
<evidence type="ECO:0000256" key="10">
    <source>
        <dbReference type="ARBA" id="ARBA00022723"/>
    </source>
</evidence>
<keyword evidence="12" id="KW-0378">Hydrolase</keyword>
<evidence type="ECO:0000256" key="13">
    <source>
        <dbReference type="ARBA" id="ARBA00023211"/>
    </source>
</evidence>
<evidence type="ECO:0000256" key="6">
    <source>
        <dbReference type="ARBA" id="ARBA00012180"/>
    </source>
</evidence>
<keyword evidence="8" id="KW-0963">Cytoplasm</keyword>
<evidence type="ECO:0000256" key="5">
    <source>
        <dbReference type="ARBA" id="ARBA00007383"/>
    </source>
</evidence>
<dbReference type="SUPFAM" id="SSF53098">
    <property type="entry name" value="Ribonuclease H-like"/>
    <property type="match status" value="1"/>
</dbReference>
<name>A0A094Q8W9_9ZZZZ</name>
<protein>
    <recommendedName>
        <fullName evidence="7">Ribonuclease HII</fullName>
        <ecNumber evidence="6">3.1.26.4</ecNumber>
    </recommendedName>
</protein>
<evidence type="ECO:0000256" key="11">
    <source>
        <dbReference type="ARBA" id="ARBA00022759"/>
    </source>
</evidence>
<comment type="catalytic activity">
    <reaction evidence="1">
        <text>Endonucleolytic cleavage to 5'-phosphomonoester.</text>
        <dbReference type="EC" id="3.1.26.4"/>
    </reaction>
</comment>
<evidence type="ECO:0000256" key="7">
    <source>
        <dbReference type="ARBA" id="ARBA00019179"/>
    </source>
</evidence>
<dbReference type="InterPro" id="IPR024567">
    <property type="entry name" value="RNase_HII/HIII_dom"/>
</dbReference>
<feature type="domain" description="RNase H type-2" evidence="14">
    <location>
        <begin position="17"/>
        <end position="203"/>
    </location>
</feature>
<dbReference type="HAMAP" id="MF_00052_B">
    <property type="entry name" value="RNase_HII_B"/>
    <property type="match status" value="1"/>
</dbReference>
<evidence type="ECO:0000256" key="8">
    <source>
        <dbReference type="ARBA" id="ARBA00022490"/>
    </source>
</evidence>
<comment type="cofactor">
    <cofactor evidence="2">
        <name>Mn(2+)</name>
        <dbReference type="ChEBI" id="CHEBI:29035"/>
    </cofactor>
</comment>
<dbReference type="PANTHER" id="PTHR10954:SF18">
    <property type="entry name" value="RIBONUCLEASE HII"/>
    <property type="match status" value="1"/>
</dbReference>
<evidence type="ECO:0000256" key="9">
    <source>
        <dbReference type="ARBA" id="ARBA00022722"/>
    </source>
</evidence>
<evidence type="ECO:0000256" key="4">
    <source>
        <dbReference type="ARBA" id="ARBA00004496"/>
    </source>
</evidence>
<comment type="subcellular location">
    <subcellularLocation>
        <location evidence="4">Cytoplasm</location>
    </subcellularLocation>
</comment>
<dbReference type="EC" id="3.1.26.4" evidence="6"/>
<dbReference type="CDD" id="cd07182">
    <property type="entry name" value="RNase_HII_bacteria_HII_like"/>
    <property type="match status" value="1"/>
</dbReference>
<comment type="cofactor">
    <cofactor evidence="3">
        <name>Mg(2+)</name>
        <dbReference type="ChEBI" id="CHEBI:18420"/>
    </cofactor>
</comment>
<dbReference type="InterPro" id="IPR036397">
    <property type="entry name" value="RNaseH_sf"/>
</dbReference>
<proteinExistence type="inferred from homology"/>
<dbReference type="GO" id="GO:0003723">
    <property type="term" value="F:RNA binding"/>
    <property type="evidence" value="ECO:0007669"/>
    <property type="project" value="InterPro"/>
</dbReference>
<dbReference type="PROSITE" id="PS51975">
    <property type="entry name" value="RNASE_H_2"/>
    <property type="match status" value="1"/>
</dbReference>
<evidence type="ECO:0000256" key="12">
    <source>
        <dbReference type="ARBA" id="ARBA00022801"/>
    </source>
</evidence>
<evidence type="ECO:0000259" key="14">
    <source>
        <dbReference type="PROSITE" id="PS51975"/>
    </source>
</evidence>
<dbReference type="AlphaFoldDB" id="A0A094Q8W9"/>
<dbReference type="Pfam" id="PF01351">
    <property type="entry name" value="RNase_HII"/>
    <property type="match status" value="1"/>
</dbReference>
<dbReference type="NCBIfam" id="NF000595">
    <property type="entry name" value="PRK00015.1-3"/>
    <property type="match status" value="1"/>
</dbReference>
<evidence type="ECO:0000256" key="3">
    <source>
        <dbReference type="ARBA" id="ARBA00001946"/>
    </source>
</evidence>
<dbReference type="Gene3D" id="3.30.420.10">
    <property type="entry name" value="Ribonuclease H-like superfamily/Ribonuclease H"/>
    <property type="match status" value="1"/>
</dbReference>